<feature type="compositionally biased region" description="Basic residues" evidence="7">
    <location>
        <begin position="88"/>
        <end position="103"/>
    </location>
</feature>
<evidence type="ECO:0000256" key="2">
    <source>
        <dbReference type="ARBA" id="ARBA00023015"/>
    </source>
</evidence>
<sequence length="694" mass="78303">MKPDMGKHKKHKSDRRERYDSPVDGSRSVPGLKLILKVGNQGTPEHPTEWSYPNSSASNSVATYSVAGDEIVQQLSAIGDSCNYFSVHRMHHKKSKKKKKKKDKNKDRDRERRHRHHHKEKKRRRVESGQEDDEGSADNGGSSVPSIVNVGSPSGRELRQCVLRQRQERTPLQRALEHVLKKFEMRDPQQFFAWPVTDNIAPGYSAIISHPMDFCTMRQKVEENQYGSLQDFISDFKLMCTNAMQYNHADTIYYKASKKLLHAGLKLIQPDKVGWLLGLVPEITNKDLGFEISPELRQEHRAPSSQGGEDDHEDGEGNKYTLESAKRRLPTSKFEAIPDDLSPEEILARAQAAAREAKVRLHMKRGTSNLGFLRQRKDGTTHLNILVGGDGVIPGTKKRPVLLGALTGKLSEGTSQLQGFREDRRNIAKPVKPLYYGAFGSYAPSYDSAFANLSKEESDLVYQTYGSDTSVQYAESILDFAKDCDYTLQMVDSLLDLLTGGDHSKTKKILEEKKMLREEEEAIKTVLETKPPEAPVRIDVDELRSLSEHGINMDFLEGMEEDIRTFEDWRELQQKLDSTSQLLERLQKTQQSRLSAPLPPHLNNLQPPSEEEIALAENVTDNLTDIAKRVNPGDVAPLQGIHKALGVALPPDMEVNSTDVPDLESELRQFLESEPSLAQSPLRDDKTIEEILME</sequence>
<keyword evidence="10" id="KW-1185">Reference proteome</keyword>
<dbReference type="Pfam" id="PF12024">
    <property type="entry name" value="DUF3512"/>
    <property type="match status" value="1"/>
</dbReference>
<proteinExistence type="predicted"/>
<evidence type="ECO:0000259" key="8">
    <source>
        <dbReference type="PROSITE" id="PS50014"/>
    </source>
</evidence>
<name>A0A8K0CJ58_IGNLU</name>
<evidence type="ECO:0000313" key="10">
    <source>
        <dbReference type="Proteomes" id="UP000801492"/>
    </source>
</evidence>
<dbReference type="SMART" id="SM00297">
    <property type="entry name" value="BROMO"/>
    <property type="match status" value="1"/>
</dbReference>
<keyword evidence="5" id="KW-0539">Nucleus</keyword>
<dbReference type="PRINTS" id="PR00503">
    <property type="entry name" value="BROMODOMAIN"/>
</dbReference>
<dbReference type="Pfam" id="PF00439">
    <property type="entry name" value="Bromodomain"/>
    <property type="match status" value="1"/>
</dbReference>
<dbReference type="GO" id="GO:0005634">
    <property type="term" value="C:nucleus"/>
    <property type="evidence" value="ECO:0007669"/>
    <property type="project" value="UniProtKB-SubCell"/>
</dbReference>
<dbReference type="AlphaFoldDB" id="A0A8K0CJ58"/>
<dbReference type="PROSITE" id="PS50014">
    <property type="entry name" value="BROMODOMAIN_2"/>
    <property type="match status" value="1"/>
</dbReference>
<dbReference type="PANTHER" id="PTHR22881">
    <property type="entry name" value="BROMODOMAIN CONTAINING PROTEIN"/>
    <property type="match status" value="1"/>
</dbReference>
<accession>A0A8K0CJ58</accession>
<reference evidence="9" key="1">
    <citation type="submission" date="2019-08" db="EMBL/GenBank/DDBJ databases">
        <title>The genome of the North American firefly Photinus pyralis.</title>
        <authorList>
            <consortium name="Photinus pyralis genome working group"/>
            <person name="Fallon T.R."/>
            <person name="Sander Lower S.E."/>
            <person name="Weng J.-K."/>
        </authorList>
    </citation>
    <scope>NUCLEOTIDE SEQUENCE</scope>
    <source>
        <strain evidence="9">TRF0915ILg1</strain>
        <tissue evidence="9">Whole body</tissue>
    </source>
</reference>
<evidence type="ECO:0000256" key="5">
    <source>
        <dbReference type="ARBA" id="ARBA00023242"/>
    </source>
</evidence>
<organism evidence="9 10">
    <name type="scientific">Ignelater luminosus</name>
    <name type="common">Cucubano</name>
    <name type="synonym">Pyrophorus luminosus</name>
    <dbReference type="NCBI Taxonomy" id="2038154"/>
    <lineage>
        <taxon>Eukaryota</taxon>
        <taxon>Metazoa</taxon>
        <taxon>Ecdysozoa</taxon>
        <taxon>Arthropoda</taxon>
        <taxon>Hexapoda</taxon>
        <taxon>Insecta</taxon>
        <taxon>Pterygota</taxon>
        <taxon>Neoptera</taxon>
        <taxon>Endopterygota</taxon>
        <taxon>Coleoptera</taxon>
        <taxon>Polyphaga</taxon>
        <taxon>Elateriformia</taxon>
        <taxon>Elateroidea</taxon>
        <taxon>Elateridae</taxon>
        <taxon>Agrypninae</taxon>
        <taxon>Pyrophorini</taxon>
        <taxon>Ignelater</taxon>
    </lineage>
</organism>
<keyword evidence="2" id="KW-0805">Transcription regulation</keyword>
<dbReference type="InterPro" id="IPR021900">
    <property type="entry name" value="DUF3512"/>
</dbReference>
<dbReference type="EMBL" id="VTPC01089954">
    <property type="protein sequence ID" value="KAF2885453.1"/>
    <property type="molecule type" value="Genomic_DNA"/>
</dbReference>
<dbReference type="Proteomes" id="UP000801492">
    <property type="component" value="Unassembled WGS sequence"/>
</dbReference>
<evidence type="ECO:0000256" key="6">
    <source>
        <dbReference type="PROSITE-ProRule" id="PRU00035"/>
    </source>
</evidence>
<dbReference type="InterPro" id="IPR036427">
    <property type="entry name" value="Bromodomain-like_sf"/>
</dbReference>
<dbReference type="CDD" id="cd05513">
    <property type="entry name" value="Bromo_brd7_like"/>
    <property type="match status" value="1"/>
</dbReference>
<feature type="domain" description="Bromo" evidence="8">
    <location>
        <begin position="184"/>
        <end position="254"/>
    </location>
</feature>
<dbReference type="SUPFAM" id="SSF47370">
    <property type="entry name" value="Bromodomain"/>
    <property type="match status" value="1"/>
</dbReference>
<gene>
    <name evidence="9" type="ORF">ILUMI_20733</name>
</gene>
<keyword evidence="4" id="KW-0804">Transcription</keyword>
<feature type="compositionally biased region" description="Polar residues" evidence="7">
    <location>
        <begin position="139"/>
        <end position="152"/>
    </location>
</feature>
<dbReference type="InterPro" id="IPR051831">
    <property type="entry name" value="Bromodomain_contain_prot"/>
</dbReference>
<comment type="subcellular location">
    <subcellularLocation>
        <location evidence="1">Nucleus</location>
    </subcellularLocation>
</comment>
<feature type="region of interest" description="Disordered" evidence="7">
    <location>
        <begin position="88"/>
        <end position="155"/>
    </location>
</feature>
<dbReference type="Gene3D" id="1.20.920.10">
    <property type="entry name" value="Bromodomain-like"/>
    <property type="match status" value="1"/>
</dbReference>
<protein>
    <recommendedName>
        <fullName evidence="8">Bromo domain-containing protein</fullName>
    </recommendedName>
</protein>
<feature type="compositionally biased region" description="Basic residues" evidence="7">
    <location>
        <begin position="111"/>
        <end position="125"/>
    </location>
</feature>
<evidence type="ECO:0000256" key="4">
    <source>
        <dbReference type="ARBA" id="ARBA00023163"/>
    </source>
</evidence>
<evidence type="ECO:0000256" key="7">
    <source>
        <dbReference type="SAM" id="MobiDB-lite"/>
    </source>
</evidence>
<dbReference type="InterPro" id="IPR001487">
    <property type="entry name" value="Bromodomain"/>
</dbReference>
<evidence type="ECO:0000313" key="9">
    <source>
        <dbReference type="EMBL" id="KAF2885453.1"/>
    </source>
</evidence>
<feature type="region of interest" description="Disordered" evidence="7">
    <location>
        <begin position="296"/>
        <end position="325"/>
    </location>
</feature>
<comment type="caution">
    <text evidence="9">The sequence shown here is derived from an EMBL/GenBank/DDBJ whole genome shotgun (WGS) entry which is preliminary data.</text>
</comment>
<feature type="compositionally biased region" description="Basic and acidic residues" evidence="7">
    <location>
        <begin position="682"/>
        <end position="694"/>
    </location>
</feature>
<evidence type="ECO:0000256" key="1">
    <source>
        <dbReference type="ARBA" id="ARBA00004123"/>
    </source>
</evidence>
<keyword evidence="3 6" id="KW-0103">Bromodomain</keyword>
<evidence type="ECO:0000256" key="3">
    <source>
        <dbReference type="ARBA" id="ARBA00023117"/>
    </source>
</evidence>
<feature type="region of interest" description="Disordered" evidence="7">
    <location>
        <begin position="1"/>
        <end position="59"/>
    </location>
</feature>
<dbReference type="PANTHER" id="PTHR22881:SF27">
    <property type="entry name" value="BROMODOMAIN CONTAINING 7_9"/>
    <property type="match status" value="1"/>
</dbReference>
<dbReference type="GO" id="GO:0006357">
    <property type="term" value="P:regulation of transcription by RNA polymerase II"/>
    <property type="evidence" value="ECO:0007669"/>
    <property type="project" value="TreeGrafter"/>
</dbReference>
<dbReference type="OrthoDB" id="21648at2759"/>
<feature type="region of interest" description="Disordered" evidence="7">
    <location>
        <begin position="671"/>
        <end position="694"/>
    </location>
</feature>